<dbReference type="Proteomes" id="UP000335636">
    <property type="component" value="Unassembled WGS sequence"/>
</dbReference>
<feature type="non-terminal residue" evidence="1">
    <location>
        <position position="79"/>
    </location>
</feature>
<organism evidence="1 2">
    <name type="scientific">Marmota monax</name>
    <name type="common">Woodchuck</name>
    <dbReference type="NCBI Taxonomy" id="9995"/>
    <lineage>
        <taxon>Eukaryota</taxon>
        <taxon>Metazoa</taxon>
        <taxon>Chordata</taxon>
        <taxon>Craniata</taxon>
        <taxon>Vertebrata</taxon>
        <taxon>Euteleostomi</taxon>
        <taxon>Mammalia</taxon>
        <taxon>Eutheria</taxon>
        <taxon>Euarchontoglires</taxon>
        <taxon>Glires</taxon>
        <taxon>Rodentia</taxon>
        <taxon>Sciuromorpha</taxon>
        <taxon>Sciuridae</taxon>
        <taxon>Xerinae</taxon>
        <taxon>Marmotini</taxon>
        <taxon>Marmota</taxon>
    </lineage>
</organism>
<dbReference type="AlphaFoldDB" id="A0A5E4CDD0"/>
<feature type="non-terminal residue" evidence="1">
    <location>
        <position position="1"/>
    </location>
</feature>
<comment type="caution">
    <text evidence="1">The sequence shown here is derived from an EMBL/GenBank/DDBJ whole genome shotgun (WGS) entry which is preliminary data.</text>
</comment>
<evidence type="ECO:0000313" key="2">
    <source>
        <dbReference type="Proteomes" id="UP000335636"/>
    </source>
</evidence>
<protein>
    <submittedName>
        <fullName evidence="1">Uncharacterized protein</fullName>
    </submittedName>
</protein>
<dbReference type="EMBL" id="CABDUW010001219">
    <property type="protein sequence ID" value="VTJ79725.1"/>
    <property type="molecule type" value="Genomic_DNA"/>
</dbReference>
<proteinExistence type="predicted"/>
<evidence type="ECO:0000313" key="1">
    <source>
        <dbReference type="EMBL" id="VTJ79725.1"/>
    </source>
</evidence>
<sequence>WRNGIWIGQGLKRFNHWNQNSGTLAPTFRSVDYPKLTSIYDSDGCFDLEDSGRTLLMRNSKHTGACIHGGVLMPGLSKR</sequence>
<keyword evidence="2" id="KW-1185">Reference proteome</keyword>
<gene>
    <name evidence="1" type="ORF">MONAX_5E032682</name>
</gene>
<accession>A0A5E4CDD0</accession>
<name>A0A5E4CDD0_MARMO</name>
<reference evidence="1" key="1">
    <citation type="submission" date="2019-04" db="EMBL/GenBank/DDBJ databases">
        <authorList>
            <person name="Alioto T."/>
            <person name="Alioto T."/>
        </authorList>
    </citation>
    <scope>NUCLEOTIDE SEQUENCE [LARGE SCALE GENOMIC DNA]</scope>
</reference>